<accession>A0A644U8K9</accession>
<proteinExistence type="predicted"/>
<comment type="caution">
    <text evidence="1">The sequence shown here is derived from an EMBL/GenBank/DDBJ whole genome shotgun (WGS) entry which is preliminary data.</text>
</comment>
<evidence type="ECO:0000313" key="1">
    <source>
        <dbReference type="EMBL" id="MPL75285.1"/>
    </source>
</evidence>
<name>A0A644U8K9_9ZZZZ</name>
<dbReference type="EMBL" id="VSSQ01000087">
    <property type="protein sequence ID" value="MPL75285.1"/>
    <property type="molecule type" value="Genomic_DNA"/>
</dbReference>
<organism evidence="1">
    <name type="scientific">bioreactor metagenome</name>
    <dbReference type="NCBI Taxonomy" id="1076179"/>
    <lineage>
        <taxon>unclassified sequences</taxon>
        <taxon>metagenomes</taxon>
        <taxon>ecological metagenomes</taxon>
    </lineage>
</organism>
<dbReference type="AlphaFoldDB" id="A0A644U8K9"/>
<gene>
    <name evidence="1" type="ORF">SDC9_21109</name>
</gene>
<sequence length="93" mass="10649">MMEKKYFGGREVDFEEEARLRSFLLVHGTDKKGFNFFKKVQSALEFQISGNRLHQAFVCSGEGKTLIAENVDLPLASWEEHPVLSDQEKNRAS</sequence>
<reference evidence="1" key="1">
    <citation type="submission" date="2019-08" db="EMBL/GenBank/DDBJ databases">
        <authorList>
            <person name="Kucharzyk K."/>
            <person name="Murdoch R.W."/>
            <person name="Higgins S."/>
            <person name="Loffler F."/>
        </authorList>
    </citation>
    <scope>NUCLEOTIDE SEQUENCE</scope>
</reference>
<protein>
    <submittedName>
        <fullName evidence="1">Uncharacterized protein</fullName>
    </submittedName>
</protein>